<evidence type="ECO:0000313" key="2">
    <source>
        <dbReference type="EMBL" id="SVE39286.1"/>
    </source>
</evidence>
<evidence type="ECO:0000256" key="1">
    <source>
        <dbReference type="SAM" id="Phobius"/>
    </source>
</evidence>
<proteinExistence type="predicted"/>
<name>A0A383D428_9ZZZZ</name>
<protein>
    <submittedName>
        <fullName evidence="2">Uncharacterized protein</fullName>
    </submittedName>
</protein>
<keyword evidence="1" id="KW-0812">Transmembrane</keyword>
<dbReference type="AlphaFoldDB" id="A0A383D428"/>
<reference evidence="2" key="1">
    <citation type="submission" date="2018-05" db="EMBL/GenBank/DDBJ databases">
        <authorList>
            <person name="Lanie J.A."/>
            <person name="Ng W.-L."/>
            <person name="Kazmierczak K.M."/>
            <person name="Andrzejewski T.M."/>
            <person name="Davidsen T.M."/>
            <person name="Wayne K.J."/>
            <person name="Tettelin H."/>
            <person name="Glass J.I."/>
            <person name="Rusch D."/>
            <person name="Podicherti R."/>
            <person name="Tsui H.-C.T."/>
            <person name="Winkler M.E."/>
        </authorList>
    </citation>
    <scope>NUCLEOTIDE SEQUENCE</scope>
</reference>
<feature type="non-terminal residue" evidence="2">
    <location>
        <position position="53"/>
    </location>
</feature>
<sequence length="53" mass="5954">MTQVSEFVATVLLLTSSFILVWAIYRLRERRASIAKLESFGDYSGTAKDPDSL</sequence>
<accession>A0A383D428</accession>
<dbReference type="EMBL" id="UINC01214176">
    <property type="protein sequence ID" value="SVE39286.1"/>
    <property type="molecule type" value="Genomic_DNA"/>
</dbReference>
<gene>
    <name evidence="2" type="ORF">METZ01_LOCUS492140</name>
</gene>
<organism evidence="2">
    <name type="scientific">marine metagenome</name>
    <dbReference type="NCBI Taxonomy" id="408172"/>
    <lineage>
        <taxon>unclassified sequences</taxon>
        <taxon>metagenomes</taxon>
        <taxon>ecological metagenomes</taxon>
    </lineage>
</organism>
<keyword evidence="1" id="KW-1133">Transmembrane helix</keyword>
<feature type="transmembrane region" description="Helical" evidence="1">
    <location>
        <begin position="6"/>
        <end position="25"/>
    </location>
</feature>
<keyword evidence="1" id="KW-0472">Membrane</keyword>